<feature type="region of interest" description="Disordered" evidence="1">
    <location>
        <begin position="115"/>
        <end position="134"/>
    </location>
</feature>
<keyword evidence="2" id="KW-0472">Membrane</keyword>
<evidence type="ECO:0000313" key="4">
    <source>
        <dbReference type="Proteomes" id="UP001432039"/>
    </source>
</evidence>
<sequence length="134" mass="14190">MQRRPLALVLDVLLMLVGALLGIATNYATNVEGEVPLPLRLLRQWSIPLVGIGLLALVAGQLWLRWLERRPVAVPARWTAGQPLPGITGKAVTGASSSNRMDAAALRHGSCCTHPDTSLNTASQPDPVQPSASA</sequence>
<keyword evidence="2" id="KW-1133">Transmembrane helix</keyword>
<dbReference type="Proteomes" id="UP001432039">
    <property type="component" value="Chromosome"/>
</dbReference>
<gene>
    <name evidence="3" type="ORF">OG517_41570</name>
</gene>
<evidence type="ECO:0000313" key="3">
    <source>
        <dbReference type="EMBL" id="WUQ17354.1"/>
    </source>
</evidence>
<accession>A0ABZ1TNJ2</accession>
<dbReference type="EMBL" id="CP108090">
    <property type="protein sequence ID" value="WUQ17354.1"/>
    <property type="molecule type" value="Genomic_DNA"/>
</dbReference>
<feature type="transmembrane region" description="Helical" evidence="2">
    <location>
        <begin position="45"/>
        <end position="64"/>
    </location>
</feature>
<keyword evidence="2" id="KW-0812">Transmembrane</keyword>
<organism evidence="3 4">
    <name type="scientific">Streptomyces virginiae</name>
    <name type="common">Streptomyces cinnamonensis</name>
    <dbReference type="NCBI Taxonomy" id="1961"/>
    <lineage>
        <taxon>Bacteria</taxon>
        <taxon>Bacillati</taxon>
        <taxon>Actinomycetota</taxon>
        <taxon>Actinomycetes</taxon>
        <taxon>Kitasatosporales</taxon>
        <taxon>Streptomycetaceae</taxon>
        <taxon>Streptomyces</taxon>
    </lineage>
</organism>
<protein>
    <submittedName>
        <fullName evidence="3">Uncharacterized protein</fullName>
    </submittedName>
</protein>
<proteinExistence type="predicted"/>
<feature type="transmembrane region" description="Helical" evidence="2">
    <location>
        <begin position="7"/>
        <end position="25"/>
    </location>
</feature>
<reference evidence="3" key="1">
    <citation type="submission" date="2022-10" db="EMBL/GenBank/DDBJ databases">
        <title>The complete genomes of actinobacterial strains from the NBC collection.</title>
        <authorList>
            <person name="Joergensen T.S."/>
            <person name="Alvarez Arevalo M."/>
            <person name="Sterndorff E.B."/>
            <person name="Faurdal D."/>
            <person name="Vuksanovic O."/>
            <person name="Mourched A.-S."/>
            <person name="Charusanti P."/>
            <person name="Shaw S."/>
            <person name="Blin K."/>
            <person name="Weber T."/>
        </authorList>
    </citation>
    <scope>NUCLEOTIDE SEQUENCE</scope>
    <source>
        <strain evidence="3">NBC_00248</strain>
    </source>
</reference>
<evidence type="ECO:0000256" key="1">
    <source>
        <dbReference type="SAM" id="MobiDB-lite"/>
    </source>
</evidence>
<name>A0ABZ1TNJ2_STRVG</name>
<keyword evidence="4" id="KW-1185">Reference proteome</keyword>
<evidence type="ECO:0000256" key="2">
    <source>
        <dbReference type="SAM" id="Phobius"/>
    </source>
</evidence>
<dbReference type="RefSeq" id="WP_328965574.1">
    <property type="nucleotide sequence ID" value="NZ_CP108090.1"/>
</dbReference>